<feature type="transmembrane region" description="Helical" evidence="1">
    <location>
        <begin position="44"/>
        <end position="62"/>
    </location>
</feature>
<evidence type="ECO:0000256" key="1">
    <source>
        <dbReference type="SAM" id="Phobius"/>
    </source>
</evidence>
<protein>
    <submittedName>
        <fullName evidence="2">Uncharacterized protein</fullName>
    </submittedName>
</protein>
<keyword evidence="1" id="KW-1133">Transmembrane helix</keyword>
<gene>
    <name evidence="2" type="ORF">A3C89_03185</name>
</gene>
<comment type="caution">
    <text evidence="2">The sequence shown here is derived from an EMBL/GenBank/DDBJ whole genome shotgun (WGS) entry which is preliminary data.</text>
</comment>
<keyword evidence="1" id="KW-0472">Membrane</keyword>
<name>A0A1F6DF20_9BACT</name>
<accession>A0A1F6DF20</accession>
<evidence type="ECO:0000313" key="2">
    <source>
        <dbReference type="EMBL" id="OGG59920.1"/>
    </source>
</evidence>
<dbReference type="Proteomes" id="UP000178794">
    <property type="component" value="Unassembled WGS sequence"/>
</dbReference>
<proteinExistence type="predicted"/>
<sequence>MNRYRYSIQMARGMIMSVVRIVMLQVVSLMSVKKLCGKLSRYRYPVLTLVLGIAIIPLGAWSQLAKGFLIFTDSLIGLSAAFTAWWAYKTFAFKERINEYKNVYEGLKKAETAYLEKYGETLRLLNTLSEINVASSPDVIASYKEQIDHIEREYREAEYFLNDLFFSPFVSKNFKAQLLLLIRAKEFSNATEVQNAFFKIKILHQEEFIIKT</sequence>
<keyword evidence="1" id="KW-0812">Transmembrane</keyword>
<dbReference type="AlphaFoldDB" id="A0A1F6DF20"/>
<feature type="transmembrane region" description="Helical" evidence="1">
    <location>
        <begin position="68"/>
        <end position="88"/>
    </location>
</feature>
<evidence type="ECO:0000313" key="3">
    <source>
        <dbReference type="Proteomes" id="UP000178794"/>
    </source>
</evidence>
<reference evidence="2 3" key="1">
    <citation type="journal article" date="2016" name="Nat. Commun.">
        <title>Thousands of microbial genomes shed light on interconnected biogeochemical processes in an aquifer system.</title>
        <authorList>
            <person name="Anantharaman K."/>
            <person name="Brown C.T."/>
            <person name="Hug L.A."/>
            <person name="Sharon I."/>
            <person name="Castelle C.J."/>
            <person name="Probst A.J."/>
            <person name="Thomas B.C."/>
            <person name="Singh A."/>
            <person name="Wilkins M.J."/>
            <person name="Karaoz U."/>
            <person name="Brodie E.L."/>
            <person name="Williams K.H."/>
            <person name="Hubbard S.S."/>
            <person name="Banfield J.F."/>
        </authorList>
    </citation>
    <scope>NUCLEOTIDE SEQUENCE [LARGE SCALE GENOMIC DNA]</scope>
</reference>
<dbReference type="EMBL" id="MFLF01000012">
    <property type="protein sequence ID" value="OGG59920.1"/>
    <property type="molecule type" value="Genomic_DNA"/>
</dbReference>
<organism evidence="2 3">
    <name type="scientific">Candidatus Kaiserbacteria bacterium RIFCSPHIGHO2_02_FULL_50_50</name>
    <dbReference type="NCBI Taxonomy" id="1798492"/>
    <lineage>
        <taxon>Bacteria</taxon>
        <taxon>Candidatus Kaiseribacteriota</taxon>
    </lineage>
</organism>